<protein>
    <submittedName>
        <fullName evidence="2">Uncharacterized protein</fullName>
    </submittedName>
</protein>
<dbReference type="AlphaFoldDB" id="A0A8H4PIZ2"/>
<keyword evidence="3" id="KW-1185">Reference proteome</keyword>
<dbReference type="EMBL" id="JAAVMX010000012">
    <property type="protein sequence ID" value="KAF4503936.1"/>
    <property type="molecule type" value="Genomic_DNA"/>
</dbReference>
<comment type="caution">
    <text evidence="2">The sequence shown here is derived from an EMBL/GenBank/DDBJ whole genome shotgun (WGS) entry which is preliminary data.</text>
</comment>
<evidence type="ECO:0000313" key="3">
    <source>
        <dbReference type="Proteomes" id="UP000557566"/>
    </source>
</evidence>
<accession>A0A8H4PIZ2</accession>
<evidence type="ECO:0000313" key="2">
    <source>
        <dbReference type="EMBL" id="KAF4503936.1"/>
    </source>
</evidence>
<name>A0A8H4PIZ2_9HYPO</name>
<evidence type="ECO:0000256" key="1">
    <source>
        <dbReference type="SAM" id="MobiDB-lite"/>
    </source>
</evidence>
<sequence length="105" mass="11333">MPGDAMGQVDGDLLQPRGRARRRHEAALRRVREGHERTSLTEGSEQAAREDAHDMVVGVLMVVGHEKLQVVVMQSGGRQRPAASSSRSKSLCSMTSIAACVTLLP</sequence>
<reference evidence="2 3" key="1">
    <citation type="journal article" date="2020" name="Genome Biol. Evol.">
        <title>A new high-quality draft genome assembly of the Chinese cordyceps Ophiocordyceps sinensis.</title>
        <authorList>
            <person name="Shu R."/>
            <person name="Zhang J."/>
            <person name="Meng Q."/>
            <person name="Zhang H."/>
            <person name="Zhou G."/>
            <person name="Li M."/>
            <person name="Wu P."/>
            <person name="Zhao Y."/>
            <person name="Chen C."/>
            <person name="Qin Q."/>
        </authorList>
    </citation>
    <scope>NUCLEOTIDE SEQUENCE [LARGE SCALE GENOMIC DNA]</scope>
    <source>
        <strain evidence="2 3">IOZ07</strain>
    </source>
</reference>
<gene>
    <name evidence="2" type="ORF">G6O67_008564</name>
</gene>
<feature type="region of interest" description="Disordered" evidence="1">
    <location>
        <begin position="1"/>
        <end position="49"/>
    </location>
</feature>
<feature type="compositionally biased region" description="Basic and acidic residues" evidence="1">
    <location>
        <begin position="25"/>
        <end position="39"/>
    </location>
</feature>
<proteinExistence type="predicted"/>
<organism evidence="2 3">
    <name type="scientific">Ophiocordyceps sinensis</name>
    <dbReference type="NCBI Taxonomy" id="72228"/>
    <lineage>
        <taxon>Eukaryota</taxon>
        <taxon>Fungi</taxon>
        <taxon>Dikarya</taxon>
        <taxon>Ascomycota</taxon>
        <taxon>Pezizomycotina</taxon>
        <taxon>Sordariomycetes</taxon>
        <taxon>Hypocreomycetidae</taxon>
        <taxon>Hypocreales</taxon>
        <taxon>Ophiocordycipitaceae</taxon>
        <taxon>Ophiocordyceps</taxon>
    </lineage>
</organism>
<dbReference type="Proteomes" id="UP000557566">
    <property type="component" value="Unassembled WGS sequence"/>
</dbReference>